<protein>
    <submittedName>
        <fullName evidence="2">Uncharacterized protein</fullName>
    </submittedName>
</protein>
<comment type="caution">
    <text evidence="2">The sequence shown here is derived from an EMBL/GenBank/DDBJ whole genome shotgun (WGS) entry which is preliminary data.</text>
</comment>
<organism evidence="2 3">
    <name type="scientific">Aphis glycines</name>
    <name type="common">Soybean aphid</name>
    <dbReference type="NCBI Taxonomy" id="307491"/>
    <lineage>
        <taxon>Eukaryota</taxon>
        <taxon>Metazoa</taxon>
        <taxon>Ecdysozoa</taxon>
        <taxon>Arthropoda</taxon>
        <taxon>Hexapoda</taxon>
        <taxon>Insecta</taxon>
        <taxon>Pterygota</taxon>
        <taxon>Neoptera</taxon>
        <taxon>Paraneoptera</taxon>
        <taxon>Hemiptera</taxon>
        <taxon>Sternorrhyncha</taxon>
        <taxon>Aphidomorpha</taxon>
        <taxon>Aphidoidea</taxon>
        <taxon>Aphididae</taxon>
        <taxon>Aphidini</taxon>
        <taxon>Aphis</taxon>
        <taxon>Aphis</taxon>
    </lineage>
</organism>
<dbReference type="Proteomes" id="UP000475862">
    <property type="component" value="Unassembled WGS sequence"/>
</dbReference>
<evidence type="ECO:0000256" key="1">
    <source>
        <dbReference type="SAM" id="Phobius"/>
    </source>
</evidence>
<evidence type="ECO:0000313" key="3">
    <source>
        <dbReference type="Proteomes" id="UP000475862"/>
    </source>
</evidence>
<keyword evidence="1" id="KW-1133">Transmembrane helix</keyword>
<accession>A0A6G0U6W0</accession>
<keyword evidence="1" id="KW-0812">Transmembrane</keyword>
<keyword evidence="1" id="KW-0472">Membrane</keyword>
<dbReference type="EMBL" id="VYZN01000001">
    <property type="protein sequence ID" value="KAE9544865.1"/>
    <property type="molecule type" value="Genomic_DNA"/>
</dbReference>
<feature type="transmembrane region" description="Helical" evidence="1">
    <location>
        <begin position="44"/>
        <end position="62"/>
    </location>
</feature>
<proteinExistence type="predicted"/>
<reference evidence="2 3" key="1">
    <citation type="submission" date="2019-08" db="EMBL/GenBank/DDBJ databases">
        <title>The genome of the soybean aphid Biotype 1, its phylome, world population structure and adaptation to the North American continent.</title>
        <authorList>
            <person name="Giordano R."/>
            <person name="Donthu R.K."/>
            <person name="Hernandez A.G."/>
            <person name="Wright C.L."/>
            <person name="Zimin A.V."/>
        </authorList>
    </citation>
    <scope>NUCLEOTIDE SEQUENCE [LARGE SCALE GENOMIC DNA]</scope>
    <source>
        <tissue evidence="2">Whole aphids</tissue>
    </source>
</reference>
<sequence>MFNQIQNSNVKSKVSIKMKESFVLNRKIVYTNNVKEIINLTEDHVFYIVKSIIALTISLLFFSRASIALRWLTIGLDAPSLSNTLGIISADLNFSAAATCACWLKSSILASPNTICWVFEDIRIVNDKQNIFGLANGHSIDSMDLKPIQISNNQTIFIHTCLRPSLDMIFLAFFSPRDCLALLDKSSAVTPLAPSPPLPAATSTPLESLSLSAASFLGSSKLTFFVASISVNSGMFPVRKTCCDQQKKTREDRIRYYRNHNSVFTIASQGVCMSKLFVKEIVHAELKFYYCTFVRLKSFCLRYQQHDDVPLQARQLPQNIGTVTTFDHIS</sequence>
<evidence type="ECO:0000313" key="2">
    <source>
        <dbReference type="EMBL" id="KAE9544865.1"/>
    </source>
</evidence>
<name>A0A6G0U6W0_APHGL</name>
<keyword evidence="3" id="KW-1185">Reference proteome</keyword>
<gene>
    <name evidence="2" type="ORF">AGLY_000408</name>
</gene>
<dbReference type="AlphaFoldDB" id="A0A6G0U6W0"/>